<dbReference type="Proteomes" id="UP000199251">
    <property type="component" value="Unassembled WGS sequence"/>
</dbReference>
<organism evidence="1 2">
    <name type="scientific">Mycobacterium lentiflavum</name>
    <dbReference type="NCBI Taxonomy" id="141349"/>
    <lineage>
        <taxon>Bacteria</taxon>
        <taxon>Bacillati</taxon>
        <taxon>Actinomycetota</taxon>
        <taxon>Actinomycetes</taxon>
        <taxon>Mycobacteriales</taxon>
        <taxon>Mycobacteriaceae</taxon>
        <taxon>Mycobacterium</taxon>
        <taxon>Mycobacterium simiae complex</taxon>
    </lineage>
</organism>
<sequence>MGTFARSRADFWRVQDIGASWNKPPSSLSEPQLQEVVGEVVRAAQTLLQSDTELLADGTIDLHTAKVALSTVWRRTGEALRGNALSAEAVIDTSDMLDLLDQVREVDSYLQESCLARRDNAFKVARIALSRLGHTSSVAALIDQALPSLCELGFDRVILSRICDCSWVVKAMCVPTDPEWASEIVQVGQEHPNP</sequence>
<proteinExistence type="predicted"/>
<protein>
    <submittedName>
        <fullName evidence="1">Putative GAF sensor protein</fullName>
    </submittedName>
</protein>
<name>A0A0E3WE13_MYCLN</name>
<dbReference type="AlphaFoldDB" id="A0A0E3WE13"/>
<reference evidence="1 2" key="1">
    <citation type="submission" date="2015-03" db="EMBL/GenBank/DDBJ databases">
        <authorList>
            <person name="Urmite Genomes"/>
        </authorList>
    </citation>
    <scope>NUCLEOTIDE SEQUENCE [LARGE SCALE GENOMIC DNA]</scope>
    <source>
        <strain evidence="1 2">CSUR P1491</strain>
    </source>
</reference>
<dbReference type="OrthoDB" id="161302at2"/>
<evidence type="ECO:0000313" key="2">
    <source>
        <dbReference type="Proteomes" id="UP000199251"/>
    </source>
</evidence>
<dbReference type="STRING" id="141349.BN1232_05673"/>
<dbReference type="RefSeq" id="WP_090607922.1">
    <property type="nucleotide sequence ID" value="NZ_CTEE01000001.1"/>
</dbReference>
<dbReference type="EMBL" id="CTEE01000001">
    <property type="protein sequence ID" value="CQD22587.1"/>
    <property type="molecule type" value="Genomic_DNA"/>
</dbReference>
<gene>
    <name evidence="1" type="ORF">BN1232_05673</name>
</gene>
<accession>A0A0E3WE13</accession>
<evidence type="ECO:0000313" key="1">
    <source>
        <dbReference type="EMBL" id="CQD22587.1"/>
    </source>
</evidence>